<reference evidence="1 2" key="1">
    <citation type="submission" date="2016-10" db="EMBL/GenBank/DDBJ databases">
        <authorList>
            <person name="de Groot N.N."/>
        </authorList>
    </citation>
    <scope>NUCLEOTIDE SEQUENCE [LARGE SCALE GENOMIC DNA]</scope>
    <source>
        <strain evidence="1 2">DSM 13305</strain>
    </source>
</reference>
<name>A0A1H8PBI4_9FIRM</name>
<protein>
    <submittedName>
        <fullName evidence="1">Uncharacterized protein</fullName>
    </submittedName>
</protein>
<proteinExistence type="predicted"/>
<dbReference type="STRING" id="112903.SAMN04490178_101389"/>
<dbReference type="Proteomes" id="UP000198847">
    <property type="component" value="Unassembled WGS sequence"/>
</dbReference>
<evidence type="ECO:0000313" key="2">
    <source>
        <dbReference type="Proteomes" id="UP000198847"/>
    </source>
</evidence>
<dbReference type="RefSeq" id="WP_091743698.1">
    <property type="nucleotide sequence ID" value="NZ_FODY01000001.1"/>
</dbReference>
<evidence type="ECO:0000313" key="1">
    <source>
        <dbReference type="EMBL" id="SEO38893.1"/>
    </source>
</evidence>
<accession>A0A1H8PBI4</accession>
<organism evidence="1 2">
    <name type="scientific">Propionispora vibrioides</name>
    <dbReference type="NCBI Taxonomy" id="112903"/>
    <lineage>
        <taxon>Bacteria</taxon>
        <taxon>Bacillati</taxon>
        <taxon>Bacillota</taxon>
        <taxon>Negativicutes</taxon>
        <taxon>Selenomonadales</taxon>
        <taxon>Sporomusaceae</taxon>
        <taxon>Propionispora</taxon>
    </lineage>
</organism>
<sequence>MVEWDLENFRLISGKSLRLQQLVQLMELEMTYINQIYKLLGGLLHEPRIIEHSGFGEFLQQYYLMAQHHFAGIGFSKALDMVQIYHYAFLENLMDDHVLAAAEHLEEAIRQLEAVMNDFGLQHNAQLVLISQSFNLAEEVQFKIIEGMDQLLTLLRHEQVYH</sequence>
<dbReference type="EMBL" id="FODY01000001">
    <property type="protein sequence ID" value="SEO38893.1"/>
    <property type="molecule type" value="Genomic_DNA"/>
</dbReference>
<keyword evidence="2" id="KW-1185">Reference proteome</keyword>
<dbReference type="AlphaFoldDB" id="A0A1H8PBI4"/>
<dbReference type="OrthoDB" id="1681551at2"/>
<gene>
    <name evidence="1" type="ORF">SAMN04490178_101389</name>
</gene>